<keyword evidence="1" id="KW-0175">Coiled coil</keyword>
<reference evidence="2" key="1">
    <citation type="submission" date="2021-06" db="EMBL/GenBank/DDBJ databases">
        <authorList>
            <person name="Kallberg Y."/>
            <person name="Tangrot J."/>
            <person name="Rosling A."/>
        </authorList>
    </citation>
    <scope>NUCLEOTIDE SEQUENCE</scope>
    <source>
        <strain evidence="2">MT106</strain>
    </source>
</reference>
<feature type="non-terminal residue" evidence="2">
    <location>
        <position position="99"/>
    </location>
</feature>
<keyword evidence="3" id="KW-1185">Reference proteome</keyword>
<protein>
    <submittedName>
        <fullName evidence="2">11896_t:CDS:1</fullName>
    </submittedName>
</protein>
<feature type="coiled-coil region" evidence="1">
    <location>
        <begin position="70"/>
        <end position="97"/>
    </location>
</feature>
<sequence length="99" mass="11494">MVSYSTSNNDYNDIAYICVECKKALEDDTLSHCNDCDRIMRNRIDCFCDLRKDEPVKTLTITEIMAQSYVGRLEQQNKDLKQQLTNAKEEINSHLKALE</sequence>
<evidence type="ECO:0000256" key="1">
    <source>
        <dbReference type="SAM" id="Coils"/>
    </source>
</evidence>
<dbReference type="EMBL" id="CAJVPL010014348">
    <property type="protein sequence ID" value="CAG8690808.1"/>
    <property type="molecule type" value="Genomic_DNA"/>
</dbReference>
<organism evidence="2 3">
    <name type="scientific">Ambispora gerdemannii</name>
    <dbReference type="NCBI Taxonomy" id="144530"/>
    <lineage>
        <taxon>Eukaryota</taxon>
        <taxon>Fungi</taxon>
        <taxon>Fungi incertae sedis</taxon>
        <taxon>Mucoromycota</taxon>
        <taxon>Glomeromycotina</taxon>
        <taxon>Glomeromycetes</taxon>
        <taxon>Archaeosporales</taxon>
        <taxon>Ambisporaceae</taxon>
        <taxon>Ambispora</taxon>
    </lineage>
</organism>
<proteinExistence type="predicted"/>
<evidence type="ECO:0000313" key="3">
    <source>
        <dbReference type="Proteomes" id="UP000789831"/>
    </source>
</evidence>
<accession>A0A9N9EUF6</accession>
<dbReference type="Proteomes" id="UP000789831">
    <property type="component" value="Unassembled WGS sequence"/>
</dbReference>
<comment type="caution">
    <text evidence="2">The sequence shown here is derived from an EMBL/GenBank/DDBJ whole genome shotgun (WGS) entry which is preliminary data.</text>
</comment>
<dbReference type="OrthoDB" id="10555319at2759"/>
<dbReference type="AlphaFoldDB" id="A0A9N9EUF6"/>
<gene>
    <name evidence="2" type="ORF">AGERDE_LOCUS13095</name>
</gene>
<evidence type="ECO:0000313" key="2">
    <source>
        <dbReference type="EMBL" id="CAG8690808.1"/>
    </source>
</evidence>
<name>A0A9N9EUF6_9GLOM</name>